<dbReference type="GO" id="GO:0008237">
    <property type="term" value="F:metallopeptidase activity"/>
    <property type="evidence" value="ECO:0007669"/>
    <property type="project" value="UniProtKB-KW"/>
</dbReference>
<feature type="transmembrane region" description="Helical" evidence="1">
    <location>
        <begin position="136"/>
        <end position="157"/>
    </location>
</feature>
<keyword evidence="1" id="KW-1133">Transmembrane helix</keyword>
<evidence type="ECO:0000259" key="2">
    <source>
        <dbReference type="Pfam" id="PF02517"/>
    </source>
</evidence>
<reference evidence="3" key="1">
    <citation type="journal article" date="2014" name="Int. J. Syst. Evol. Microbiol.">
        <title>Complete genome sequence of Corynebacterium casei LMG S-19264T (=DSM 44701T), isolated from a smear-ripened cheese.</title>
        <authorList>
            <consortium name="US DOE Joint Genome Institute (JGI-PGF)"/>
            <person name="Walter F."/>
            <person name="Albersmeier A."/>
            <person name="Kalinowski J."/>
            <person name="Ruckert C."/>
        </authorList>
    </citation>
    <scope>NUCLEOTIDE SEQUENCE</scope>
    <source>
        <strain evidence="3">JCM 12289</strain>
    </source>
</reference>
<dbReference type="Proteomes" id="UP000830542">
    <property type="component" value="Plasmid unnamed2"/>
</dbReference>
<feature type="transmembrane region" description="Helical" evidence="1">
    <location>
        <begin position="97"/>
        <end position="116"/>
    </location>
</feature>
<proteinExistence type="predicted"/>
<dbReference type="Pfam" id="PF02517">
    <property type="entry name" value="Rce1-like"/>
    <property type="match status" value="1"/>
</dbReference>
<keyword evidence="1" id="KW-0472">Membrane</keyword>
<dbReference type="PANTHER" id="PTHR36435">
    <property type="entry name" value="SLR1288 PROTEIN"/>
    <property type="match status" value="1"/>
</dbReference>
<feature type="domain" description="CAAX prenyl protease 2/Lysostaphin resistance protein A-like" evidence="2">
    <location>
        <begin position="137"/>
        <end position="233"/>
    </location>
</feature>
<reference evidence="4" key="2">
    <citation type="submission" date="2022-04" db="EMBL/GenBank/DDBJ databases">
        <title>Sequencing and genomic assembly of Halococcus dombrowskii.</title>
        <authorList>
            <person name="Lim S.W."/>
            <person name="MacLea K.S."/>
        </authorList>
    </citation>
    <scope>NUCLEOTIDE SEQUENCE</scope>
    <source>
        <strain evidence="4">H4</strain>
        <plasmid evidence="4">unnamed2</plasmid>
    </source>
</reference>
<keyword evidence="1" id="KW-0812">Transmembrane</keyword>
<dbReference type="EMBL" id="BAAADN010000050">
    <property type="protein sequence ID" value="GAA0471351.1"/>
    <property type="molecule type" value="Genomic_DNA"/>
</dbReference>
<keyword evidence="3" id="KW-0378">Hydrolase</keyword>
<feature type="transmembrane region" description="Helical" evidence="1">
    <location>
        <begin position="169"/>
        <end position="188"/>
    </location>
</feature>
<protein>
    <submittedName>
        <fullName evidence="3">CPBP family intramembrane metalloprotease</fullName>
    </submittedName>
</protein>
<keyword evidence="4" id="KW-0614">Plasmid</keyword>
<keyword evidence="5" id="KW-1185">Reference proteome</keyword>
<dbReference type="AlphaFoldDB" id="A0AAV3SJK2"/>
<geneLocation type="plasmid" evidence="4 5">
    <name>unnamed2</name>
</geneLocation>
<evidence type="ECO:0000313" key="5">
    <source>
        <dbReference type="Proteomes" id="UP000830542"/>
    </source>
</evidence>
<keyword evidence="3" id="KW-0645">Protease</keyword>
<dbReference type="InterPro" id="IPR052710">
    <property type="entry name" value="CAAX_protease"/>
</dbReference>
<feature type="transmembrane region" description="Helical" evidence="1">
    <location>
        <begin position="55"/>
        <end position="77"/>
    </location>
</feature>
<dbReference type="PANTHER" id="PTHR36435:SF1">
    <property type="entry name" value="CAAX AMINO TERMINAL PROTEASE FAMILY PROTEIN"/>
    <property type="match status" value="1"/>
</dbReference>
<evidence type="ECO:0000313" key="6">
    <source>
        <dbReference type="Proteomes" id="UP001500962"/>
    </source>
</evidence>
<accession>A0AAV3SJK2</accession>
<feature type="transmembrane region" description="Helical" evidence="1">
    <location>
        <begin position="221"/>
        <end position="243"/>
    </location>
</feature>
<evidence type="ECO:0000313" key="3">
    <source>
        <dbReference type="EMBL" id="GAA0471351.1"/>
    </source>
</evidence>
<dbReference type="GO" id="GO:0004175">
    <property type="term" value="F:endopeptidase activity"/>
    <property type="evidence" value="ECO:0007669"/>
    <property type="project" value="UniProtKB-ARBA"/>
</dbReference>
<evidence type="ECO:0000313" key="4">
    <source>
        <dbReference type="EMBL" id="UOO97058.1"/>
    </source>
</evidence>
<dbReference type="KEGG" id="hdo:MUK72_16640"/>
<keyword evidence="3" id="KW-0482">Metalloprotease</keyword>
<dbReference type="InterPro" id="IPR003675">
    <property type="entry name" value="Rce1/LyrA-like_dom"/>
</dbReference>
<name>A0AAV3SJK2_HALDO</name>
<dbReference type="EMBL" id="CP095007">
    <property type="protein sequence ID" value="UOO97058.1"/>
    <property type="molecule type" value="Genomic_DNA"/>
</dbReference>
<gene>
    <name evidence="3" type="ORF">GCM10008985_30320</name>
    <name evidence="4" type="ORF">MUK72_16640</name>
</gene>
<sequence>MASTQPVDGRSDPHPRTNWRTRGRAVAIGLGLVISALVIGTVLSIVPILVGGTSLAALTVVFVLSEAGYAIAGWMYVHRWFTEKISIEIPTPQQFGWVVVSTLVMLGIASGIGALSTRTGIQIGRADQELLTGDPTMVLVLAVLSFVIIAPAEEYLFRGVIQRRLTRSMRTPAAIGVAALLFVIPHAIGYLGGIQGIVLLSVAPFSLAVILGALYEKYDNLSVPILAHGLYNATLFLTTYVTAF</sequence>
<evidence type="ECO:0000256" key="1">
    <source>
        <dbReference type="SAM" id="Phobius"/>
    </source>
</evidence>
<organism evidence="3 6">
    <name type="scientific">Halococcus dombrowskii</name>
    <dbReference type="NCBI Taxonomy" id="179637"/>
    <lineage>
        <taxon>Archaea</taxon>
        <taxon>Methanobacteriati</taxon>
        <taxon>Methanobacteriota</taxon>
        <taxon>Stenosarchaea group</taxon>
        <taxon>Halobacteria</taxon>
        <taxon>Halobacteriales</taxon>
        <taxon>Halococcaceae</taxon>
        <taxon>Halococcus</taxon>
    </lineage>
</organism>
<feature type="transmembrane region" description="Helical" evidence="1">
    <location>
        <begin position="25"/>
        <end position="49"/>
    </location>
</feature>
<reference evidence="3" key="3">
    <citation type="submission" date="2023-12" db="EMBL/GenBank/DDBJ databases">
        <authorList>
            <person name="Sun Q."/>
            <person name="Inoue M."/>
        </authorList>
    </citation>
    <scope>NUCLEOTIDE SEQUENCE</scope>
    <source>
        <strain evidence="3">JCM 12289</strain>
    </source>
</reference>
<dbReference type="GO" id="GO:0080120">
    <property type="term" value="P:CAAX-box protein maturation"/>
    <property type="evidence" value="ECO:0007669"/>
    <property type="project" value="UniProtKB-ARBA"/>
</dbReference>
<dbReference type="Proteomes" id="UP001500962">
    <property type="component" value="Unassembled WGS sequence"/>
</dbReference>
<feature type="transmembrane region" description="Helical" evidence="1">
    <location>
        <begin position="194"/>
        <end position="214"/>
    </location>
</feature>
<dbReference type="GeneID" id="71763510"/>
<dbReference type="RefSeq" id="WP_244706351.1">
    <property type="nucleotide sequence ID" value="NZ_BAAADN010000050.1"/>
</dbReference>